<dbReference type="EMBL" id="CP000930">
    <property type="protein sequence ID" value="ABZ85212.1"/>
    <property type="molecule type" value="Genomic_DNA"/>
</dbReference>
<proteinExistence type="predicted"/>
<comment type="function">
    <text evidence="1">PPIases accelerate the folding of proteins. It catalyzes the cis-trans isomerization of proline imidic peptide bonds in oligopeptides.</text>
</comment>
<dbReference type="InterPro" id="IPR029000">
    <property type="entry name" value="Cyclophilin-like_dom_sf"/>
</dbReference>
<dbReference type="Pfam" id="PF07833">
    <property type="entry name" value="Cu_amine_oxidN1"/>
    <property type="match status" value="1"/>
</dbReference>
<dbReference type="InterPro" id="IPR036582">
    <property type="entry name" value="Mao_N_sf"/>
</dbReference>
<dbReference type="GO" id="GO:0003755">
    <property type="term" value="F:peptidyl-prolyl cis-trans isomerase activity"/>
    <property type="evidence" value="ECO:0007669"/>
    <property type="project" value="UniProtKB-KW"/>
</dbReference>
<gene>
    <name evidence="6" type="ORF">HM1_2683</name>
</gene>
<dbReference type="Pfam" id="PF00160">
    <property type="entry name" value="Pro_isomerase"/>
    <property type="match status" value="1"/>
</dbReference>
<reference evidence="6 7" key="1">
    <citation type="journal article" date="2008" name="J. Bacteriol.">
        <title>The genome of Heliobacterium modesticaldum, a phototrophic representative of the Firmicutes containing the simplest photosynthetic apparatus.</title>
        <authorList>
            <person name="Sattley W.M."/>
            <person name="Madigan M.T."/>
            <person name="Swingley W.D."/>
            <person name="Cheung P.C."/>
            <person name="Clocksin K.M."/>
            <person name="Conrad A.L."/>
            <person name="Dejesa L.C."/>
            <person name="Honchak B.M."/>
            <person name="Jung D.O."/>
            <person name="Karbach L.E."/>
            <person name="Kurdoglu A."/>
            <person name="Lahiri S."/>
            <person name="Mastrian S.D."/>
            <person name="Page L.E."/>
            <person name="Taylor H.L."/>
            <person name="Wang Z.T."/>
            <person name="Raymond J."/>
            <person name="Chen M."/>
            <person name="Blankenship R.E."/>
            <person name="Touchman J.W."/>
        </authorList>
    </citation>
    <scope>NUCLEOTIDE SEQUENCE [LARGE SCALE GENOMIC DNA]</scope>
    <source>
        <strain evidence="7">ATCC 51547 / Ice1</strain>
    </source>
</reference>
<dbReference type="PRINTS" id="PR00153">
    <property type="entry name" value="CSAPPISMRASE"/>
</dbReference>
<evidence type="ECO:0000313" key="6">
    <source>
        <dbReference type="EMBL" id="ABZ85212.1"/>
    </source>
</evidence>
<evidence type="ECO:0000256" key="3">
    <source>
        <dbReference type="ARBA" id="ARBA00023110"/>
    </source>
</evidence>
<evidence type="ECO:0000256" key="4">
    <source>
        <dbReference type="ARBA" id="ARBA00023235"/>
    </source>
</evidence>
<dbReference type="KEGG" id="hmo:HM1_2683"/>
<name>B0TBJ9_HELMI</name>
<dbReference type="InterPro" id="IPR012854">
    <property type="entry name" value="Cu_amine_oxidase-like_N"/>
</dbReference>
<keyword evidence="4 6" id="KW-0413">Isomerase</keyword>
<dbReference type="EC" id="5.2.1.8" evidence="2"/>
<dbReference type="AlphaFoldDB" id="B0TBJ9"/>
<dbReference type="HOGENOM" id="CLU_762417_0_0_9"/>
<dbReference type="PANTHER" id="PTHR45625">
    <property type="entry name" value="PEPTIDYL-PROLYL CIS-TRANS ISOMERASE-RELATED"/>
    <property type="match status" value="1"/>
</dbReference>
<dbReference type="SUPFAM" id="SSF50891">
    <property type="entry name" value="Cyclophilin-like"/>
    <property type="match status" value="1"/>
</dbReference>
<dbReference type="Gene3D" id="3.30.457.10">
    <property type="entry name" value="Copper amine oxidase-like, N-terminal domain"/>
    <property type="match status" value="2"/>
</dbReference>
<evidence type="ECO:0000313" key="7">
    <source>
        <dbReference type="Proteomes" id="UP000008550"/>
    </source>
</evidence>
<dbReference type="PROSITE" id="PS50072">
    <property type="entry name" value="CSA_PPIASE_2"/>
    <property type="match status" value="1"/>
</dbReference>
<organism evidence="6 7">
    <name type="scientific">Heliobacterium modesticaldum (strain ATCC 51547 / Ice1)</name>
    <dbReference type="NCBI Taxonomy" id="498761"/>
    <lineage>
        <taxon>Bacteria</taxon>
        <taxon>Bacillati</taxon>
        <taxon>Bacillota</taxon>
        <taxon>Clostridia</taxon>
        <taxon>Eubacteriales</taxon>
        <taxon>Heliobacteriaceae</taxon>
        <taxon>Heliomicrobium</taxon>
    </lineage>
</organism>
<dbReference type="InterPro" id="IPR044666">
    <property type="entry name" value="Cyclophilin_A-like"/>
</dbReference>
<evidence type="ECO:0000256" key="2">
    <source>
        <dbReference type="ARBA" id="ARBA00013194"/>
    </source>
</evidence>
<dbReference type="InterPro" id="IPR002130">
    <property type="entry name" value="Cyclophilin-type_PPIase_dom"/>
</dbReference>
<dbReference type="Proteomes" id="UP000008550">
    <property type="component" value="Chromosome"/>
</dbReference>
<dbReference type="eggNOG" id="COG0652">
    <property type="taxonomic scope" value="Bacteria"/>
</dbReference>
<keyword evidence="3" id="KW-0697">Rotamase</keyword>
<feature type="domain" description="PPIase cyclophilin-type" evidence="5">
    <location>
        <begin position="210"/>
        <end position="360"/>
    </location>
</feature>
<keyword evidence="7" id="KW-1185">Reference proteome</keyword>
<evidence type="ECO:0000256" key="1">
    <source>
        <dbReference type="ARBA" id="ARBA00002388"/>
    </source>
</evidence>
<dbReference type="STRING" id="498761.HM1_2683"/>
<dbReference type="SUPFAM" id="SSF55383">
    <property type="entry name" value="Copper amine oxidase, domain N"/>
    <property type="match status" value="1"/>
</dbReference>
<accession>B0TBJ9</accession>
<dbReference type="OrthoDB" id="9807797at2"/>
<protein>
    <recommendedName>
        <fullName evidence="2">peptidylprolyl isomerase</fullName>
        <ecNumber evidence="2">5.2.1.8</ecNumber>
    </recommendedName>
</protein>
<dbReference type="CDD" id="cd00317">
    <property type="entry name" value="cyclophilin"/>
    <property type="match status" value="1"/>
</dbReference>
<dbReference type="PANTHER" id="PTHR45625:SF4">
    <property type="entry name" value="PEPTIDYLPROLYL ISOMERASE DOMAIN AND WD REPEAT-CONTAINING PROTEIN 1"/>
    <property type="match status" value="1"/>
</dbReference>
<dbReference type="Gene3D" id="2.40.100.10">
    <property type="entry name" value="Cyclophilin-like"/>
    <property type="match status" value="1"/>
</dbReference>
<evidence type="ECO:0000259" key="5">
    <source>
        <dbReference type="PROSITE" id="PS50072"/>
    </source>
</evidence>
<sequence>MCSNPFRESGREKGFGKENSKYINKMTMQALEEKKMRNKAITTILCSMLLLTAPVSAVSANEVTISVNGVTVDFPDVKPYVNDDGRTMVPLRFISEQLGAQVRWNESEQMALIQYRGKTIAIPIGQPKAYINGVTATIDTTAVRQDGRVLVPLQLISAVYGAKAGWDGETNRVTLQVIPEKTVIAKNNKYDKPPAMTIDPGKEYHATVRTNAGDFTIKLRPQDAPRTVNNFLFLARERFYDGIRFHRIIGDFMIQTGDPLGKGTGGPGYRFADELPVKIPYGPGVVAMANAGPDTNGSQFFICTGDAAKNLNSNPNYTIFGEVIGGMDVVKRIADTPVEAGPGGEISQPLLDTVIYEVRVEEQ</sequence>